<dbReference type="InterPro" id="IPR013588">
    <property type="entry name" value="MAP2_projctn"/>
</dbReference>
<evidence type="ECO:0000313" key="10">
    <source>
        <dbReference type="EMBL" id="RXM30009.1"/>
    </source>
</evidence>
<feature type="compositionally biased region" description="Low complexity" evidence="8">
    <location>
        <begin position="1102"/>
        <end position="1119"/>
    </location>
</feature>
<feature type="compositionally biased region" description="Polar residues" evidence="8">
    <location>
        <begin position="799"/>
        <end position="814"/>
    </location>
</feature>
<protein>
    <recommendedName>
        <fullName evidence="7">Microtubule-associated protein</fullName>
    </recommendedName>
</protein>
<evidence type="ECO:0000313" key="11">
    <source>
        <dbReference type="Proteomes" id="UP000289886"/>
    </source>
</evidence>
<feature type="compositionally biased region" description="Basic and acidic residues" evidence="8">
    <location>
        <begin position="1978"/>
        <end position="2007"/>
    </location>
</feature>
<feature type="region of interest" description="Disordered" evidence="8">
    <location>
        <begin position="799"/>
        <end position="912"/>
    </location>
</feature>
<feature type="domain" description="MAP2/Tau projection" evidence="9">
    <location>
        <begin position="1348"/>
        <end position="1833"/>
    </location>
</feature>
<evidence type="ECO:0000256" key="8">
    <source>
        <dbReference type="SAM" id="MobiDB-lite"/>
    </source>
</evidence>
<evidence type="ECO:0000256" key="5">
    <source>
        <dbReference type="ARBA" id="ARBA00022737"/>
    </source>
</evidence>
<feature type="region of interest" description="Disordered" evidence="8">
    <location>
        <begin position="2699"/>
        <end position="2722"/>
    </location>
</feature>
<feature type="region of interest" description="Disordered" evidence="8">
    <location>
        <begin position="2158"/>
        <end position="2204"/>
    </location>
</feature>
<feature type="region of interest" description="Disordered" evidence="8">
    <location>
        <begin position="938"/>
        <end position="994"/>
    </location>
</feature>
<sequence>MAPALTETATDGHGVHLSSPLPSSAIAPDTAILGKESGTSQQKLMGNNDAQSAWIKLTYPHSPNGSSDDIMDLEHTPFGSPLTQASGHYKHVLLASTNSLFNLLSLNKNHSIMICPRGSCKDFSDHPNVFFVSVPDIKRKVVPTVCEKTGPNFRQESTPEGDAVMNSSQTTNRRHSVSESNASAKGPITFLTPTKINGSLGKAPASHGSAVKVGFNAKQWDSDEARDLLLTNCTAGKETGMNSQLFQCLTKHQTLVNQASKIQKRLQILLGEHAAEHCSKQIGGLVDHHLRSKAFRSSAGTGPTCSPLVNSSFDHSEVEQGPFKSNQNESMPTRCTLEVQEFACSVKAVLSRVEETLDSDATGSSSDEEWDQELAPGKRNLPVNHTCEWRWLSERAEIGSRWTWLQARISDLEYKIQQLSDLHTQIHSTKGRVILQDSQPLSDRLIQQMLLTETAGLLNTARDNTTPAEIEEFSLEHDFEMEPSSPTHLLRNIERQSAQLTEIVSSLIPPLSFSPSSSPVSSKPCSWKGQSKSKVESRDVFSKRISCVSGQHSIKKRRVSKRKQRVPHINSTCVSARTRPLRTYQKRRLFTLDSQKAQLPPTAPCQCNSHYDHHCESVRMTKTEQMGLLESSFHPVLSVSSDVPLPLHLHTLLQQEDWVNRPIPPTEDVKPPVFTSDGNEMPAFTTLIDEAFLSQLMKPPFYLPPYPEDSASDIMTSKSTLSHKQPTQNSARRRLRSECFYDIDNIVIPMSLAASSKVEKLQYKDIITPRSSSKSSCTLHPLHSPWNCTAGATQNMPSTQGDCTWQNTAPNSSALEEDDQDEKERDQAQSHGVVMADSRQPEESTPQWAAPGTRSDTSPNPHTPPEYKEQPPAAAPSENGFSSYRDCPAGGAPAAASYPATNENGFNGDLASGGMVTAEQVSARIVQEVTAEAVAVLKGEQDIELQHKDTAKRLPSVEDSNLPPSPPPSPASGQIGPLKEDVGDKEKAGPLRRFQNSRERCKFLAPSISVSVPDDDPYHSDDEYYDHPLFSSEWTHSCTLPSGEDALFSLIEVLMCPLLPPLKVEETVESPSAADEEKQSAAAAEHGPDAIEHLQQAKLKSEAQAQPCPQAEAEAASEARVPTAAPNGRGDEAGEGKTPQEALKMDTQSQGGAVSGQAPTLSSDLKEAERSEEKSNVQPKTEPQTTPPSEEDNKEDHAPTPQSKDSETLPLKGIETPAVTEPPKAESGPSGSTASPAEGKIQSEDSTKLLSKESDKCTDIVKDSSEIPANTAEKSDKTYPEDQKVNLTDVSQTKDTPAGKLPGDVDVPSSPKPQAPDSQSTKDKPQELITEPLISLTKTGVGSLDKAEVTKQDKDVKPDALQAVDLSVKKEAVIISQEAASSKEEHSSVKTQENKEDKEEVKSEIDVFGAAESESKLVLDPKKEPEKRGASSIKPSEPCEDKKDADVKQPQTSLAGAPDSKLNEEAPTEVLPTDQTGKVIETKLEPAEKEETQASIQEKEITEAKIQPALHDKDEPSSALDLHLKSTEKDKSGMSAYFETSALKEEEAKADAQQGEGYYELSDAREKASESFQRVIDESDASGLMETFQIAGDIASVQEISYSTLAQTQDVKPAVDKPDILKSPVKEELKTLPTLEKKDEGRLSVGRLSLEQRSYSLNIPIASLESPRTFSPLASDILSFTSGSLDEPTDYLPVTTPAVEKRPVFPPVILETTDADSPTSLPTGESKPSSQTESPTESQFQMKDYYKNGSVMAPDLPEMLDLAGARSRLTSESTDTELIRRKSVPADIPALVGDTLAQLAIVDMSQKAARSESQEEIGYCVFSEYTGPMPSPADLHSPLGSPLQIFTTPVLEEYKEEIMKATESMETQAEPAEKEVLMEEPKAEETRKEETTEDKEVKEDSSKVEPLDQHDGSCEIKESVTMEGVSKESSKAETDAQVGVSGNEEEKESELDLPAKPKVVPDVKRQTVPEVEEQEMPSEDKASESLKTDQQEEVKKGTDEVQPDKTSQEAIPEPQPKAKPLEEVIPEGMKPEHSAEEKTDVKADSKNELQAEGDSEKELQPDSASEKEPKSDAGSVKEPQLEDRSLSLAEGRELLETKDKMKDKPDLVHQEAYEEVDAEDAYQLMGVLGSNEEGGTKPKPVKQVPSIEVTIEVYKAAESKQTVEELPPTAKVADEERPEEERPDEERPEEERPKEAPLEPVLAVEPAPVTLEAQAMEAVEQKEGGGIIEDAVEVGEEPKEVLEEIAPVTQVSTEDVDTDQTLETRGAIESIVTVEDDFITVVQTIEEGDDSCHSVRFSDPVEGAVMQDATEDEDGQAEVAEEEEIQAASLEELPVAPSSPEKEVPISECRTETYDEYKDETTIDDSILDTDSAWQDAQAVFKKAELTKKSDIQTRSPSRKIPLKPAVRYPRPAHHHSSAKRKPTAVAAAEGRQPLSTARQSRDKIADGTTQSPEKRSSLPRPSSILTSRRAGPANHEESSTSITSSGSTAPRRPTWTDHARSRSARSGTCTPITPGSTAITPCTPPSYSCRTPGTPGTPSYPRTPHTPGTPRSMSLARQEKKVAIIRTPPKSPATPKQLRPLNQPLPDLKNVKSKIGSTDNIKYQPKGGQIQIQSKKIDLSHVTSKCGSLSNIRYRPGGGNIRIESVKLDFKDKAHAKVGSLDNARHTPGGGQIQIESHKLSFRESARARVDHGAEIVTQSPGMSGSTSPHHHSNVSSSGSINLLESPQLATLAEDVTAALAKQGL</sequence>
<organism evidence="10 11">
    <name type="scientific">Acipenser ruthenus</name>
    <name type="common">Sterlet sturgeon</name>
    <dbReference type="NCBI Taxonomy" id="7906"/>
    <lineage>
        <taxon>Eukaryota</taxon>
        <taxon>Metazoa</taxon>
        <taxon>Chordata</taxon>
        <taxon>Craniata</taxon>
        <taxon>Vertebrata</taxon>
        <taxon>Euteleostomi</taxon>
        <taxon>Actinopterygii</taxon>
        <taxon>Chondrostei</taxon>
        <taxon>Acipenseriformes</taxon>
        <taxon>Acipenseridae</taxon>
        <taxon>Acipenser</taxon>
    </lineage>
</organism>
<feature type="region of interest" description="Disordered" evidence="8">
    <location>
        <begin position="1862"/>
        <end position="2107"/>
    </location>
</feature>
<feature type="compositionally biased region" description="Basic and acidic residues" evidence="8">
    <location>
        <begin position="1480"/>
        <end position="1503"/>
    </location>
</feature>
<feature type="region of interest" description="Disordered" evidence="8">
    <location>
        <begin position="150"/>
        <end position="184"/>
    </location>
</feature>
<dbReference type="Pfam" id="PF00418">
    <property type="entry name" value="Tubulin-binding"/>
    <property type="match status" value="3"/>
</dbReference>
<dbReference type="PANTHER" id="PTHR11501">
    <property type="entry name" value="MICROTUBULE-ASSOCIATED PROTEIN"/>
    <property type="match status" value="1"/>
</dbReference>
<feature type="compositionally biased region" description="Basic and acidic residues" evidence="8">
    <location>
        <begin position="2029"/>
        <end position="2071"/>
    </location>
</feature>
<dbReference type="GO" id="GO:0008017">
    <property type="term" value="F:microtubule binding"/>
    <property type="evidence" value="ECO:0007669"/>
    <property type="project" value="InterPro"/>
</dbReference>
<feature type="compositionally biased region" description="Basic and acidic residues" evidence="8">
    <location>
        <begin position="1413"/>
        <end position="1429"/>
    </location>
</feature>
<feature type="region of interest" description="Disordered" evidence="8">
    <location>
        <begin position="2386"/>
        <end position="2590"/>
    </location>
</feature>
<feature type="compositionally biased region" description="Basic and acidic residues" evidence="8">
    <location>
        <begin position="1953"/>
        <end position="1967"/>
    </location>
</feature>
<dbReference type="InterPro" id="IPR027324">
    <property type="entry name" value="MAP2/MAP4/Tau"/>
</dbReference>
<keyword evidence="11" id="KW-1185">Reference proteome</keyword>
<keyword evidence="6 7" id="KW-0206">Cytoskeleton</keyword>
<name>A0A444U4G0_ACIRT</name>
<feature type="compositionally biased region" description="Basic and acidic residues" evidence="8">
    <location>
        <begin position="1345"/>
        <end position="1358"/>
    </location>
</feature>
<feature type="compositionally biased region" description="Basic and acidic residues" evidence="8">
    <location>
        <begin position="1273"/>
        <end position="1284"/>
    </location>
</feature>
<dbReference type="GO" id="GO:0043005">
    <property type="term" value="C:neuron projection"/>
    <property type="evidence" value="ECO:0007669"/>
    <property type="project" value="TreeGrafter"/>
</dbReference>
<reference evidence="10 11" key="1">
    <citation type="submission" date="2019-01" db="EMBL/GenBank/DDBJ databases">
        <title>Draft Genome and Complete Hox-Cluster Characterization of the Sterlet Sturgeon (Acipenser ruthenus).</title>
        <authorList>
            <person name="Wei Q."/>
        </authorList>
    </citation>
    <scope>NUCLEOTIDE SEQUENCE [LARGE SCALE GENOMIC DNA]</scope>
    <source>
        <strain evidence="10">WHYD16114868_AA</strain>
        <tissue evidence="10">Blood</tissue>
    </source>
</reference>
<evidence type="ECO:0000259" key="9">
    <source>
        <dbReference type="Pfam" id="PF08377"/>
    </source>
</evidence>
<feature type="compositionally biased region" description="Basic and acidic residues" evidence="8">
    <location>
        <begin position="1437"/>
        <end position="1447"/>
    </location>
</feature>
<feature type="compositionally biased region" description="Basic and acidic residues" evidence="8">
    <location>
        <begin position="978"/>
        <end position="989"/>
    </location>
</feature>
<evidence type="ECO:0000256" key="2">
    <source>
        <dbReference type="ARBA" id="ARBA00022490"/>
    </source>
</evidence>
<dbReference type="GO" id="GO:0000226">
    <property type="term" value="P:microtubule cytoskeleton organization"/>
    <property type="evidence" value="ECO:0007669"/>
    <property type="project" value="TreeGrafter"/>
</dbReference>
<feature type="compositionally biased region" description="Basic and acidic residues" evidence="8">
    <location>
        <begin position="1871"/>
        <end position="1934"/>
    </location>
</feature>
<feature type="region of interest" description="Disordered" evidence="8">
    <location>
        <begin position="357"/>
        <end position="377"/>
    </location>
</feature>
<evidence type="ECO:0000256" key="6">
    <source>
        <dbReference type="ARBA" id="ARBA00023212"/>
    </source>
</evidence>
<keyword evidence="3" id="KW-0597">Phosphoprotein</keyword>
<feature type="compositionally biased region" description="Polar residues" evidence="8">
    <location>
        <begin position="2505"/>
        <end position="2538"/>
    </location>
</feature>
<comment type="subcellular location">
    <subcellularLocation>
        <location evidence="1 7">Cytoplasm</location>
        <location evidence="1 7">Cytoskeleton</location>
    </subcellularLocation>
</comment>
<feature type="compositionally biased region" description="Basic and acidic residues" evidence="8">
    <location>
        <begin position="1241"/>
        <end position="1265"/>
    </location>
</feature>
<dbReference type="Proteomes" id="UP000289886">
    <property type="component" value="Unassembled WGS sequence"/>
</dbReference>
<dbReference type="GO" id="GO:0005874">
    <property type="term" value="C:microtubule"/>
    <property type="evidence" value="ECO:0007669"/>
    <property type="project" value="UniProtKB-KW"/>
</dbReference>
<feature type="region of interest" description="Disordered" evidence="8">
    <location>
        <begin position="1067"/>
        <end position="1518"/>
    </location>
</feature>
<proteinExistence type="predicted"/>
<feature type="compositionally biased region" description="Low complexity" evidence="8">
    <location>
        <begin position="2480"/>
        <end position="2489"/>
    </location>
</feature>
<feature type="compositionally biased region" description="Basic and acidic residues" evidence="8">
    <location>
        <begin position="2079"/>
        <end position="2107"/>
    </location>
</feature>
<dbReference type="Pfam" id="PF08377">
    <property type="entry name" value="MAP2_projctn"/>
    <property type="match status" value="2"/>
</dbReference>
<gene>
    <name evidence="10" type="ORF">EOD39_2070</name>
</gene>
<dbReference type="PROSITE" id="PS51491">
    <property type="entry name" value="TAU_MAP_2"/>
    <property type="match status" value="3"/>
</dbReference>
<feature type="compositionally biased region" description="Basic residues" evidence="8">
    <location>
        <begin position="2411"/>
        <end position="2423"/>
    </location>
</feature>
<keyword evidence="5" id="KW-0677">Repeat</keyword>
<feature type="compositionally biased region" description="Basic and acidic residues" evidence="8">
    <location>
        <begin position="1164"/>
        <end position="1175"/>
    </location>
</feature>
<feature type="domain" description="MAP2/Tau projection" evidence="9">
    <location>
        <begin position="1924"/>
        <end position="2378"/>
    </location>
</feature>
<dbReference type="EMBL" id="SCEB01215349">
    <property type="protein sequence ID" value="RXM30009.1"/>
    <property type="molecule type" value="Genomic_DNA"/>
</dbReference>
<evidence type="ECO:0000256" key="3">
    <source>
        <dbReference type="ARBA" id="ARBA00022553"/>
    </source>
</evidence>
<feature type="compositionally biased region" description="Acidic residues" evidence="8">
    <location>
        <begin position="2176"/>
        <end position="2188"/>
    </location>
</feature>
<accession>A0A444U4G0</accession>
<feature type="compositionally biased region" description="Polar residues" evidence="8">
    <location>
        <begin position="1285"/>
        <end position="1295"/>
    </location>
</feature>
<feature type="compositionally biased region" description="Polar residues" evidence="8">
    <location>
        <begin position="1715"/>
        <end position="1739"/>
    </location>
</feature>
<evidence type="ECO:0000256" key="1">
    <source>
        <dbReference type="ARBA" id="ARBA00004245"/>
    </source>
</evidence>
<feature type="region of interest" description="Disordered" evidence="8">
    <location>
        <begin position="1"/>
        <end position="23"/>
    </location>
</feature>
<dbReference type="PROSITE" id="PS00229">
    <property type="entry name" value="TAU_MAP_1"/>
    <property type="match status" value="1"/>
</dbReference>
<dbReference type="InterPro" id="IPR001084">
    <property type="entry name" value="MAP_tubulin-bd_rpt"/>
</dbReference>
<comment type="caution">
    <text evidence="10">The sequence shown here is derived from an EMBL/GenBank/DDBJ whole genome shotgun (WGS) entry which is preliminary data.</text>
</comment>
<evidence type="ECO:0000256" key="7">
    <source>
        <dbReference type="RuleBase" id="RU000686"/>
    </source>
</evidence>
<evidence type="ECO:0000256" key="4">
    <source>
        <dbReference type="ARBA" id="ARBA00022701"/>
    </source>
</evidence>
<feature type="compositionally biased region" description="Polar residues" evidence="8">
    <location>
        <begin position="1146"/>
        <end position="1163"/>
    </location>
</feature>
<dbReference type="GO" id="GO:0031175">
    <property type="term" value="P:neuron projection development"/>
    <property type="evidence" value="ECO:0007669"/>
    <property type="project" value="TreeGrafter"/>
</dbReference>
<feature type="compositionally biased region" description="Basic and acidic residues" evidence="8">
    <location>
        <begin position="1381"/>
        <end position="1405"/>
    </location>
</feature>
<keyword evidence="4 7" id="KW-0493">Microtubule</keyword>
<feature type="compositionally biased region" description="Polar residues" evidence="8">
    <location>
        <begin position="1176"/>
        <end position="1188"/>
    </location>
</feature>
<keyword evidence="2 7" id="KW-0963">Cytoplasm</keyword>
<feature type="region of interest" description="Disordered" evidence="8">
    <location>
        <begin position="1711"/>
        <end position="1739"/>
    </location>
</feature>
<feature type="compositionally biased region" description="Basic and acidic residues" evidence="8">
    <location>
        <begin position="939"/>
        <end position="956"/>
    </location>
</feature>
<dbReference type="PANTHER" id="PTHR11501:SF15">
    <property type="entry name" value="MICROTUBULE-ASSOCIATED PROTEIN 2"/>
    <property type="match status" value="1"/>
</dbReference>